<dbReference type="Proteomes" id="UP000277300">
    <property type="component" value="Unassembled WGS sequence"/>
</dbReference>
<evidence type="ECO:0000256" key="2">
    <source>
        <dbReference type="ARBA" id="ARBA00008714"/>
    </source>
</evidence>
<evidence type="ECO:0000313" key="10">
    <source>
        <dbReference type="EMBL" id="RLN63822.1"/>
    </source>
</evidence>
<dbReference type="AlphaFoldDB" id="A0A3F2RWL9"/>
<dbReference type="SUPFAM" id="SSF46609">
    <property type="entry name" value="Fe,Mn superoxide dismutase (SOD), N-terminal domain"/>
    <property type="match status" value="1"/>
</dbReference>
<dbReference type="InterPro" id="IPR001189">
    <property type="entry name" value="Mn/Fe_SOD"/>
</dbReference>
<feature type="domain" description="Manganese/iron superoxide dismutase N-terminal" evidence="8">
    <location>
        <begin position="2"/>
        <end position="85"/>
    </location>
</feature>
<dbReference type="InterPro" id="IPR019833">
    <property type="entry name" value="Mn/Fe_SOD_BS"/>
</dbReference>
<dbReference type="PROSITE" id="PS00088">
    <property type="entry name" value="SOD_MN"/>
    <property type="match status" value="1"/>
</dbReference>
<dbReference type="PANTHER" id="PTHR43595">
    <property type="entry name" value="37S RIBOSOMAL PROTEIN S26, MITOCHONDRIAL"/>
    <property type="match status" value="1"/>
</dbReference>
<accession>A0A3F2RWL9</accession>
<dbReference type="Gene3D" id="1.10.287.990">
    <property type="entry name" value="Fe,Mn superoxide dismutase (SOD) domain"/>
    <property type="match status" value="1"/>
</dbReference>
<keyword evidence="7" id="KW-0408">Iron</keyword>
<name>A0A3F2RWL9_9STRA</name>
<dbReference type="EMBL" id="MBDO02000049">
    <property type="protein sequence ID" value="RLN65685.1"/>
    <property type="molecule type" value="Genomic_DNA"/>
</dbReference>
<dbReference type="PRINTS" id="PR01703">
    <property type="entry name" value="MNSODISMTASE"/>
</dbReference>
<dbReference type="Pfam" id="PF02777">
    <property type="entry name" value="Sod_Fe_C"/>
    <property type="match status" value="1"/>
</dbReference>
<dbReference type="InterPro" id="IPR019831">
    <property type="entry name" value="Mn/Fe_SOD_N"/>
</dbReference>
<dbReference type="PANTHER" id="PTHR43595:SF2">
    <property type="entry name" value="SMALL RIBOSOMAL SUBUNIT PROTEIN MS42"/>
    <property type="match status" value="1"/>
</dbReference>
<dbReference type="EMBL" id="MBAD02000701">
    <property type="protein sequence ID" value="RLN63822.1"/>
    <property type="molecule type" value="Genomic_DNA"/>
</dbReference>
<dbReference type="GO" id="GO:0004784">
    <property type="term" value="F:superoxide dismutase activity"/>
    <property type="evidence" value="ECO:0007669"/>
    <property type="project" value="UniProtKB-EC"/>
</dbReference>
<proteinExistence type="inferred from homology"/>
<dbReference type="InterPro" id="IPR036314">
    <property type="entry name" value="SOD_C_sf"/>
</dbReference>
<dbReference type="GO" id="GO:0046872">
    <property type="term" value="F:metal ion binding"/>
    <property type="evidence" value="ECO:0007669"/>
    <property type="project" value="UniProtKB-KW"/>
</dbReference>
<keyword evidence="6" id="KW-0560">Oxidoreductase</keyword>
<comment type="cofactor">
    <cofactor evidence="1">
        <name>Fe cation</name>
        <dbReference type="ChEBI" id="CHEBI:24875"/>
    </cofactor>
</comment>
<dbReference type="Proteomes" id="UP000284657">
    <property type="component" value="Unassembled WGS sequence"/>
</dbReference>
<dbReference type="GO" id="GO:0005737">
    <property type="term" value="C:cytoplasm"/>
    <property type="evidence" value="ECO:0007669"/>
    <property type="project" value="TreeGrafter"/>
</dbReference>
<dbReference type="EC" id="1.15.1.1" evidence="3"/>
<comment type="caution">
    <text evidence="11">The sequence shown here is derived from an EMBL/GenBank/DDBJ whole genome shotgun (WGS) entry which is preliminary data.</text>
</comment>
<sequence>MSFELPKIAYEYNALEPFVDTQTMNIHHTKHHQAYVNNINNYISSDKGTALKGKSILEVVQSATEAPVRNNGGGHYNHSLFWTWMTSVGNTNTTPTGALKTRIEEDFGSLDQMKQEFNAAASSRFGSGWAWLGVKADGKLAITSTPNQDNPLMPGVDQPLIPILGLDVWEHAYYLKYQNRRPEYISAFWNVANWDKVVEYYDDFASKGKPLEGKWNDMRRSFFVCTDSYSGVMRPRFDNCVGSCIVRLNELESCTVIIREVNDRRPCN</sequence>
<evidence type="ECO:0000313" key="12">
    <source>
        <dbReference type="Proteomes" id="UP000277300"/>
    </source>
</evidence>
<dbReference type="Gene3D" id="3.55.40.20">
    <property type="entry name" value="Iron/manganese superoxide dismutase, C-terminal domain"/>
    <property type="match status" value="1"/>
</dbReference>
<evidence type="ECO:0000256" key="1">
    <source>
        <dbReference type="ARBA" id="ARBA00001962"/>
    </source>
</evidence>
<evidence type="ECO:0000256" key="3">
    <source>
        <dbReference type="ARBA" id="ARBA00012682"/>
    </source>
</evidence>
<gene>
    <name evidence="10" type="ORF">BBJ29_006901</name>
    <name evidence="11" type="ORF">BBP00_00002717</name>
</gene>
<evidence type="ECO:0000256" key="6">
    <source>
        <dbReference type="ARBA" id="ARBA00023002"/>
    </source>
</evidence>
<reference evidence="12 13" key="1">
    <citation type="submission" date="2018-07" db="EMBL/GenBank/DDBJ databases">
        <title>Genome sequencing of oomycete isolates from Chile give support for New Zealand origin for Phytophthora kernoviae and make available the first Nothophytophthora sp. genome.</title>
        <authorList>
            <person name="Studholme D.J."/>
            <person name="Sanfuentes E."/>
            <person name="Panda P."/>
            <person name="Hill R."/>
            <person name="Sambles C."/>
            <person name="Grant M."/>
            <person name="Williams N.M."/>
            <person name="Mcdougal R.L."/>
        </authorList>
    </citation>
    <scope>NUCLEOTIDE SEQUENCE [LARGE SCALE GENOMIC DNA]</scope>
    <source>
        <strain evidence="11">Chile6</strain>
        <strain evidence="10">Chile7</strain>
    </source>
</reference>
<evidence type="ECO:0000256" key="7">
    <source>
        <dbReference type="ARBA" id="ARBA00023004"/>
    </source>
</evidence>
<evidence type="ECO:0000256" key="4">
    <source>
        <dbReference type="ARBA" id="ARBA00014767"/>
    </source>
</evidence>
<organism evidence="11 12">
    <name type="scientific">Phytophthora kernoviae</name>
    <dbReference type="NCBI Taxonomy" id="325452"/>
    <lineage>
        <taxon>Eukaryota</taxon>
        <taxon>Sar</taxon>
        <taxon>Stramenopiles</taxon>
        <taxon>Oomycota</taxon>
        <taxon>Peronosporomycetes</taxon>
        <taxon>Peronosporales</taxon>
        <taxon>Peronosporaceae</taxon>
        <taxon>Phytophthora</taxon>
    </lineage>
</organism>
<dbReference type="Pfam" id="PF00081">
    <property type="entry name" value="Sod_Fe_N"/>
    <property type="match status" value="1"/>
</dbReference>
<keyword evidence="5" id="KW-0479">Metal-binding</keyword>
<comment type="similarity">
    <text evidence="2">Belongs to the iron/manganese superoxide dismutase family.</text>
</comment>
<feature type="domain" description="Manganese/iron superoxide dismutase C-terminal" evidence="9">
    <location>
        <begin position="95"/>
        <end position="198"/>
    </location>
</feature>
<dbReference type="OrthoDB" id="239262at2759"/>
<evidence type="ECO:0000256" key="5">
    <source>
        <dbReference type="ARBA" id="ARBA00022723"/>
    </source>
</evidence>
<evidence type="ECO:0000259" key="8">
    <source>
        <dbReference type="Pfam" id="PF00081"/>
    </source>
</evidence>
<evidence type="ECO:0000259" key="9">
    <source>
        <dbReference type="Pfam" id="PF02777"/>
    </source>
</evidence>
<protein>
    <recommendedName>
        <fullName evidence="4">Superoxide dismutase [Fe]</fullName>
        <ecNumber evidence="3">1.15.1.1</ecNumber>
    </recommendedName>
</protein>
<evidence type="ECO:0000313" key="13">
    <source>
        <dbReference type="Proteomes" id="UP000284657"/>
    </source>
</evidence>
<evidence type="ECO:0000313" key="11">
    <source>
        <dbReference type="EMBL" id="RLN65685.1"/>
    </source>
</evidence>
<dbReference type="InterPro" id="IPR019832">
    <property type="entry name" value="Mn/Fe_SOD_C"/>
</dbReference>
<dbReference type="FunFam" id="3.55.40.20:FF:000001">
    <property type="entry name" value="Superoxide dismutase"/>
    <property type="match status" value="1"/>
</dbReference>
<dbReference type="SUPFAM" id="SSF54719">
    <property type="entry name" value="Fe,Mn superoxide dismutase (SOD), C-terminal domain"/>
    <property type="match status" value="1"/>
</dbReference>
<dbReference type="InterPro" id="IPR036324">
    <property type="entry name" value="Mn/Fe_SOD_N_sf"/>
</dbReference>